<evidence type="ECO:0000256" key="1">
    <source>
        <dbReference type="ARBA" id="ARBA00007867"/>
    </source>
</evidence>
<dbReference type="GO" id="GO:0010487">
    <property type="term" value="F:thermospermine synthase activity"/>
    <property type="evidence" value="ECO:0007669"/>
    <property type="project" value="UniProtKB-ARBA"/>
</dbReference>
<dbReference type="Gene3D" id="2.30.140.10">
    <property type="entry name" value="Spermidine synthase, tetramerisation domain"/>
    <property type="match status" value="1"/>
</dbReference>
<dbReference type="EC" id="2.5.1.16" evidence="4"/>
<gene>
    <name evidence="4" type="primary">speE</name>
    <name evidence="7" type="ORF">EI42_05451</name>
</gene>
<dbReference type="Pfam" id="PF01564">
    <property type="entry name" value="Spermine_synth"/>
    <property type="match status" value="1"/>
</dbReference>
<proteinExistence type="inferred from homology"/>
<dbReference type="SUPFAM" id="SSF53335">
    <property type="entry name" value="S-adenosyl-L-methionine-dependent methyltransferases"/>
    <property type="match status" value="1"/>
</dbReference>
<evidence type="ECO:0000259" key="6">
    <source>
        <dbReference type="PROSITE" id="PS51006"/>
    </source>
</evidence>
<dbReference type="InterPro" id="IPR037163">
    <property type="entry name" value="Spermidine_synt_N_sf"/>
</dbReference>
<dbReference type="InterPro" id="IPR030374">
    <property type="entry name" value="PABS"/>
</dbReference>
<dbReference type="UniPathway" id="UPA00248">
    <property type="reaction ID" value="UER00314"/>
</dbReference>
<comment type="pathway">
    <text evidence="4">Amine and polyamine biosynthesis; spermidine biosynthesis; spermidine from putrescine: step 1/1.</text>
</comment>
<evidence type="ECO:0000256" key="4">
    <source>
        <dbReference type="HAMAP-Rule" id="MF_00198"/>
    </source>
</evidence>
<feature type="domain" description="PABS" evidence="6">
    <location>
        <begin position="6"/>
        <end position="240"/>
    </location>
</feature>
<dbReference type="PANTHER" id="PTHR43317">
    <property type="entry name" value="THERMOSPERMINE SYNTHASE ACAULIS5"/>
    <property type="match status" value="1"/>
</dbReference>
<evidence type="ECO:0000313" key="7">
    <source>
        <dbReference type="EMBL" id="PZW22429.1"/>
    </source>
</evidence>
<dbReference type="RefSeq" id="WP_111325704.1">
    <property type="nucleotide sequence ID" value="NZ_BIFX01000001.1"/>
</dbReference>
<evidence type="ECO:0000256" key="2">
    <source>
        <dbReference type="ARBA" id="ARBA00022679"/>
    </source>
</evidence>
<organism evidence="7 8">
    <name type="scientific">Thermosporothrix hazakensis</name>
    <dbReference type="NCBI Taxonomy" id="644383"/>
    <lineage>
        <taxon>Bacteria</taxon>
        <taxon>Bacillati</taxon>
        <taxon>Chloroflexota</taxon>
        <taxon>Ktedonobacteria</taxon>
        <taxon>Ktedonobacterales</taxon>
        <taxon>Thermosporotrichaceae</taxon>
        <taxon>Thermosporothrix</taxon>
    </lineage>
</organism>
<feature type="binding site" evidence="4">
    <location>
        <position position="108"/>
    </location>
    <ligand>
        <name>S-methyl-5'-thioadenosine</name>
        <dbReference type="ChEBI" id="CHEBI:17509"/>
    </ligand>
</feature>
<dbReference type="HAMAP" id="MF_00198">
    <property type="entry name" value="Spermidine_synth"/>
    <property type="match status" value="1"/>
</dbReference>
<dbReference type="AlphaFoldDB" id="A0A326TYU6"/>
<feature type="active site" description="Proton acceptor" evidence="4 5">
    <location>
        <position position="158"/>
    </location>
</feature>
<dbReference type="OrthoDB" id="9793120at2"/>
<keyword evidence="4" id="KW-0745">Spermidine biosynthesis</keyword>
<dbReference type="NCBIfam" id="NF002010">
    <property type="entry name" value="PRK00811.1"/>
    <property type="match status" value="1"/>
</dbReference>
<evidence type="ECO:0000313" key="8">
    <source>
        <dbReference type="Proteomes" id="UP000248806"/>
    </source>
</evidence>
<feature type="binding site" evidence="4">
    <location>
        <position position="88"/>
    </location>
    <ligand>
        <name>spermidine</name>
        <dbReference type="ChEBI" id="CHEBI:57834"/>
    </ligand>
</feature>
<dbReference type="InterPro" id="IPR029063">
    <property type="entry name" value="SAM-dependent_MTases_sf"/>
</dbReference>
<evidence type="ECO:0000256" key="3">
    <source>
        <dbReference type="ARBA" id="ARBA00023115"/>
    </source>
</evidence>
<protein>
    <recommendedName>
        <fullName evidence="4">Polyamine aminopropyltransferase</fullName>
    </recommendedName>
    <alternativeName>
        <fullName evidence="4">Putrescine aminopropyltransferase</fullName>
        <shortName evidence="4">PAPT</shortName>
    </alternativeName>
    <alternativeName>
        <fullName evidence="4">Spermidine synthase</fullName>
        <shortName evidence="4">SPDS</shortName>
        <shortName evidence="4">SPDSY</shortName>
        <ecNumber evidence="4">2.5.1.16</ecNumber>
    </alternativeName>
</protein>
<dbReference type="GO" id="GO:0004766">
    <property type="term" value="F:spermidine synthase activity"/>
    <property type="evidence" value="ECO:0007669"/>
    <property type="project" value="UniProtKB-UniRule"/>
</dbReference>
<keyword evidence="2 4" id="KW-0808">Transferase</keyword>
<keyword evidence="8" id="KW-1185">Reference proteome</keyword>
<dbReference type="PANTHER" id="PTHR43317:SF1">
    <property type="entry name" value="THERMOSPERMINE SYNTHASE ACAULIS5"/>
    <property type="match status" value="1"/>
</dbReference>
<dbReference type="FunFam" id="3.40.50.150:FF:000088">
    <property type="entry name" value="Polyamine aminopropyltransferase"/>
    <property type="match status" value="1"/>
</dbReference>
<feature type="binding site" evidence="4">
    <location>
        <begin position="140"/>
        <end position="141"/>
    </location>
    <ligand>
        <name>S-methyl-5'-thioadenosine</name>
        <dbReference type="ChEBI" id="CHEBI:17509"/>
    </ligand>
</feature>
<comment type="function">
    <text evidence="4">Catalyzes the irreversible transfer of a propylamine group from the amino donor S-adenosylmethioninamine (decarboxy-AdoMet) to putrescine (1,4-diaminobutane) to yield spermidine.</text>
</comment>
<comment type="catalytic activity">
    <reaction evidence="4">
        <text>S-adenosyl 3-(methylsulfanyl)propylamine + putrescine = S-methyl-5'-thioadenosine + spermidine + H(+)</text>
        <dbReference type="Rhea" id="RHEA:12721"/>
        <dbReference type="ChEBI" id="CHEBI:15378"/>
        <dbReference type="ChEBI" id="CHEBI:17509"/>
        <dbReference type="ChEBI" id="CHEBI:57443"/>
        <dbReference type="ChEBI" id="CHEBI:57834"/>
        <dbReference type="ChEBI" id="CHEBI:326268"/>
        <dbReference type="EC" id="2.5.1.16"/>
    </reaction>
</comment>
<dbReference type="GO" id="GO:0008295">
    <property type="term" value="P:spermidine biosynthetic process"/>
    <property type="evidence" value="ECO:0007669"/>
    <property type="project" value="UniProtKB-UniRule"/>
</dbReference>
<keyword evidence="3 4" id="KW-0620">Polyamine biosynthesis</keyword>
<feature type="binding site" evidence="4">
    <location>
        <position position="64"/>
    </location>
    <ligand>
        <name>spermidine</name>
        <dbReference type="ChEBI" id="CHEBI:57834"/>
    </ligand>
</feature>
<reference evidence="7 8" key="1">
    <citation type="submission" date="2018-06" db="EMBL/GenBank/DDBJ databases">
        <title>Genomic Encyclopedia of Archaeal and Bacterial Type Strains, Phase II (KMG-II): from individual species to whole genera.</title>
        <authorList>
            <person name="Goeker M."/>
        </authorList>
    </citation>
    <scope>NUCLEOTIDE SEQUENCE [LARGE SCALE GENOMIC DNA]</scope>
    <source>
        <strain evidence="7 8">ATCC BAA-1881</strain>
    </source>
</reference>
<comment type="caution">
    <text evidence="7">The sequence shown here is derived from an EMBL/GenBank/DDBJ whole genome shotgun (WGS) entry which is preliminary data.</text>
</comment>
<dbReference type="InterPro" id="IPR001045">
    <property type="entry name" value="Spermi_synthase"/>
</dbReference>
<dbReference type="NCBIfam" id="NF037959">
    <property type="entry name" value="MFS_SpdSyn"/>
    <property type="match status" value="1"/>
</dbReference>
<name>A0A326TYU6_THEHA</name>
<dbReference type="EMBL" id="QKUF01000033">
    <property type="protein sequence ID" value="PZW22429.1"/>
    <property type="molecule type" value="Genomic_DNA"/>
</dbReference>
<dbReference type="PROSITE" id="PS51006">
    <property type="entry name" value="PABS_2"/>
    <property type="match status" value="1"/>
</dbReference>
<accession>A0A326TYU6</accession>
<dbReference type="Gene3D" id="3.40.50.150">
    <property type="entry name" value="Vaccinia Virus protein VP39"/>
    <property type="match status" value="1"/>
</dbReference>
<evidence type="ECO:0000256" key="5">
    <source>
        <dbReference type="PROSITE-ProRule" id="PRU00354"/>
    </source>
</evidence>
<sequence>MRAQNWMIEFRAVSRANMFRLLKTEVSTKSKYQEIVIADVQGFGRAVFLDGLPQSSAKDEFIYHEALIHPALVANKSPKKVYIAGGGEGAVLREILKHNTIEKVVMVDIDEEFINLSREYLYDWHQGTYDHEKVELVHGDARTYLEETEERFDVIIMDLTDPLEDGVSTSLFTTEFFSLAKSRLAEGGVLCMQAETVDITDIAPHVSIVKTLQQCFKNVLPYQTYIPYYGLAWGFVVASDHDIRPRFDAETLTQTLKERDCNDLKFYDSESHQHMFSLPKYLRDAIADPNVGKIVSDEQPLIVEPLAEGEKGNS</sequence>
<dbReference type="Proteomes" id="UP000248806">
    <property type="component" value="Unassembled WGS sequence"/>
</dbReference>
<feature type="binding site" evidence="4">
    <location>
        <position position="33"/>
    </location>
    <ligand>
        <name>S-methyl-5'-thioadenosine</name>
        <dbReference type="ChEBI" id="CHEBI:17509"/>
    </ligand>
</feature>
<dbReference type="CDD" id="cd02440">
    <property type="entry name" value="AdoMet_MTases"/>
    <property type="match status" value="1"/>
</dbReference>
<comment type="caution">
    <text evidence="4">Lacks conserved residue(s) required for the propagation of feature annotation.</text>
</comment>
<comment type="subunit">
    <text evidence="4">Homodimer or homotetramer.</text>
</comment>
<comment type="similarity">
    <text evidence="1 4">Belongs to the spermidine/spermine synthase family.</text>
</comment>